<dbReference type="InterPro" id="IPR036412">
    <property type="entry name" value="HAD-like_sf"/>
</dbReference>
<dbReference type="GO" id="GO:0004805">
    <property type="term" value="F:trehalose-phosphatase activity"/>
    <property type="evidence" value="ECO:0007669"/>
    <property type="project" value="TreeGrafter"/>
</dbReference>
<dbReference type="EMBL" id="AUSU01003126">
    <property type="protein sequence ID" value="EPS67412.1"/>
    <property type="molecule type" value="Genomic_DNA"/>
</dbReference>
<dbReference type="InterPro" id="IPR006379">
    <property type="entry name" value="HAD-SF_hydro_IIB"/>
</dbReference>
<evidence type="ECO:0000256" key="4">
    <source>
        <dbReference type="ARBA" id="ARBA00022679"/>
    </source>
</evidence>
<evidence type="ECO:0000256" key="2">
    <source>
        <dbReference type="ARBA" id="ARBA00006330"/>
    </source>
</evidence>
<accession>S8E507</accession>
<dbReference type="AlphaFoldDB" id="S8E507"/>
<name>S8E507_9LAMI</name>
<keyword evidence="4" id="KW-0808">Transferase</keyword>
<comment type="similarity">
    <text evidence="2">In the C-terminal section; belongs to the trehalose phosphatase family.</text>
</comment>
<feature type="non-terminal residue" evidence="5">
    <location>
        <position position="1"/>
    </location>
</feature>
<evidence type="ECO:0000313" key="6">
    <source>
        <dbReference type="Proteomes" id="UP000015453"/>
    </source>
</evidence>
<proteinExistence type="inferred from homology"/>
<dbReference type="NCBIfam" id="TIGR01484">
    <property type="entry name" value="HAD-SF-IIB"/>
    <property type="match status" value="1"/>
</dbReference>
<evidence type="ECO:0000256" key="3">
    <source>
        <dbReference type="ARBA" id="ARBA00022676"/>
    </source>
</evidence>
<keyword evidence="6" id="KW-1185">Reference proteome</keyword>
<dbReference type="PANTHER" id="PTHR10788:SF46">
    <property type="entry name" value="ALPHA,ALPHA-TREHALOSE-PHOSPHATE SYNTHASE [UDP-FORMING] 11-RELATED"/>
    <property type="match status" value="1"/>
</dbReference>
<dbReference type="Gene3D" id="3.40.50.2000">
    <property type="entry name" value="Glycogen Phosphorylase B"/>
    <property type="match status" value="2"/>
</dbReference>
<reference evidence="5 6" key="1">
    <citation type="journal article" date="2013" name="BMC Genomics">
        <title>The miniature genome of a carnivorous plant Genlisea aurea contains a low number of genes and short non-coding sequences.</title>
        <authorList>
            <person name="Leushkin E.V."/>
            <person name="Sutormin R.A."/>
            <person name="Nabieva E.R."/>
            <person name="Penin A.A."/>
            <person name="Kondrashov A.S."/>
            <person name="Logacheva M.D."/>
        </authorList>
    </citation>
    <scope>NUCLEOTIDE SEQUENCE [LARGE SCALE GENOMIC DNA]</scope>
</reference>
<dbReference type="Pfam" id="PF02358">
    <property type="entry name" value="Trehalose_PPase"/>
    <property type="match status" value="1"/>
</dbReference>
<dbReference type="InterPro" id="IPR023214">
    <property type="entry name" value="HAD_sf"/>
</dbReference>
<evidence type="ECO:0000313" key="5">
    <source>
        <dbReference type="EMBL" id="EPS67412.1"/>
    </source>
</evidence>
<sequence length="763" mass="86983">GGRRIVVANKLPLRCISRDSSEGGLRWGFEWDEDALILKLKDGFPPGVDVFYVGCLAVEIDRREEEAVARLLLQEFNCVPTFLHTILYGNFYDGFCKRYLWPVLHYLLPMTAAYGGRFDKEAWNSYVSANQIFAGKVMEILNPEKDYVWIHDYHLMILPTFLRKNCDKVRVGFFLHSPFPSSEIYRTIPVWEEILRGFLNSDLVGFHTYDYARHFLSCCGRLLGIDYKTKRGYIGLEYYGRTVVVKIQPVGIHMGRIRSVMSQPETALKIDKLRKEFRGKTILLGVDDLDLFKGITLKFLAFKQLLSDHPRHRGFAVLVQILNPPRSAGDDVLRLGIQIQNLADEINADYGFPGYIPVVCVPAADKPLSYQDKVAYYAIAECAVVIPIRDGMNLVPYHYTVSREIAPPESTQKPRRSVIIVSEFIGCSPSLSGALRVNPMSIANVAEAMSAAITAPDTDQEARHERHYRYIESHDVTYWSRSFDLDLRRVCFAHLDRTKTVVSSNDLQKLNPAHVKTAYAESRKRVMFFDYDGTLMPQDKSPTPRLLSVLSRLCSDARNTVLVVSGRGKEQLSRWFDGCTNLGLAAEHGFFLSRMPWETRWESMEERSMVVERWRGMVMPILQSYTEGTDGSYMEEKETCVVWHWEEADPEFGWLQGKAMVDELERILAGEGAVVGTGQQTVEVKPREVSKGKVVKKVMGDWRGDFVMCIGDEDMMDIIAYEYDEVEVNNVFRCRVGRKPSSRAMYYLASSMEVVAMLEGLDA</sequence>
<dbReference type="GO" id="GO:0005992">
    <property type="term" value="P:trehalose biosynthetic process"/>
    <property type="evidence" value="ECO:0007669"/>
    <property type="project" value="InterPro"/>
</dbReference>
<dbReference type="FunFam" id="3.40.50.1000:FF:000054">
    <property type="entry name" value="alpha,alpha-trehalose-phosphate synthase [UDP-forming] 6"/>
    <property type="match status" value="1"/>
</dbReference>
<dbReference type="Gene3D" id="3.30.70.1020">
    <property type="entry name" value="Trehalose-6-phosphate phosphatase related protein, domain 2"/>
    <property type="match status" value="1"/>
</dbReference>
<dbReference type="FunFam" id="3.40.50.2000:FF:000010">
    <property type="entry name" value="Alpha,alpha-trehalose-phosphate synthase"/>
    <property type="match status" value="1"/>
</dbReference>
<organism evidence="5 6">
    <name type="scientific">Genlisea aurea</name>
    <dbReference type="NCBI Taxonomy" id="192259"/>
    <lineage>
        <taxon>Eukaryota</taxon>
        <taxon>Viridiplantae</taxon>
        <taxon>Streptophyta</taxon>
        <taxon>Embryophyta</taxon>
        <taxon>Tracheophyta</taxon>
        <taxon>Spermatophyta</taxon>
        <taxon>Magnoliopsida</taxon>
        <taxon>eudicotyledons</taxon>
        <taxon>Gunneridae</taxon>
        <taxon>Pentapetalae</taxon>
        <taxon>asterids</taxon>
        <taxon>lamiids</taxon>
        <taxon>Lamiales</taxon>
        <taxon>Lentibulariaceae</taxon>
        <taxon>Genlisea</taxon>
    </lineage>
</organism>
<dbReference type="NCBIfam" id="TIGR00685">
    <property type="entry name" value="T6PP"/>
    <property type="match status" value="1"/>
</dbReference>
<comment type="caution">
    <text evidence="5">The sequence shown here is derived from an EMBL/GenBank/DDBJ whole genome shotgun (WGS) entry which is preliminary data.</text>
</comment>
<dbReference type="SUPFAM" id="SSF56784">
    <property type="entry name" value="HAD-like"/>
    <property type="match status" value="1"/>
</dbReference>
<protein>
    <submittedName>
        <fullName evidence="5">Trehalose-6-phosphate synthase</fullName>
    </submittedName>
</protein>
<dbReference type="PANTHER" id="PTHR10788">
    <property type="entry name" value="TREHALOSE-6-PHOSPHATE SYNTHASE"/>
    <property type="match status" value="1"/>
</dbReference>
<gene>
    <name evidence="5" type="ORF">M569_07362</name>
</gene>
<dbReference type="Gene3D" id="3.40.50.1000">
    <property type="entry name" value="HAD superfamily/HAD-like"/>
    <property type="match status" value="1"/>
</dbReference>
<dbReference type="FunFam" id="3.40.50.1000:FF:000052">
    <property type="entry name" value="Alpha,alpha-trehalose-phosphate synthase [UDP-forming] 6"/>
    <property type="match status" value="1"/>
</dbReference>
<feature type="non-terminal residue" evidence="5">
    <location>
        <position position="763"/>
    </location>
</feature>
<dbReference type="InterPro" id="IPR001830">
    <property type="entry name" value="Glyco_trans_20"/>
</dbReference>
<comment type="similarity">
    <text evidence="1">In the N-terminal section; belongs to the glycosyltransferase 20 family.</text>
</comment>
<evidence type="ECO:0000256" key="1">
    <source>
        <dbReference type="ARBA" id="ARBA00005409"/>
    </source>
</evidence>
<dbReference type="SUPFAM" id="SSF53756">
    <property type="entry name" value="UDP-Glycosyltransferase/glycogen phosphorylase"/>
    <property type="match status" value="1"/>
</dbReference>
<dbReference type="OrthoDB" id="755951at2759"/>
<dbReference type="Pfam" id="PF00982">
    <property type="entry name" value="Glyco_transf_20"/>
    <property type="match status" value="1"/>
</dbReference>
<dbReference type="FunFam" id="3.40.50.2000:FF:000079">
    <property type="entry name" value="Trehalose-6-phosphate synthase 8"/>
    <property type="match status" value="1"/>
</dbReference>
<dbReference type="InterPro" id="IPR003337">
    <property type="entry name" value="Trehalose_PPase"/>
</dbReference>
<dbReference type="GO" id="GO:0016757">
    <property type="term" value="F:glycosyltransferase activity"/>
    <property type="evidence" value="ECO:0007669"/>
    <property type="project" value="UniProtKB-KW"/>
</dbReference>
<dbReference type="GO" id="GO:0005829">
    <property type="term" value="C:cytosol"/>
    <property type="evidence" value="ECO:0007669"/>
    <property type="project" value="TreeGrafter"/>
</dbReference>
<dbReference type="CDD" id="cd03788">
    <property type="entry name" value="GT20_TPS"/>
    <property type="match status" value="1"/>
</dbReference>
<keyword evidence="3" id="KW-0328">Glycosyltransferase</keyword>
<dbReference type="Proteomes" id="UP000015453">
    <property type="component" value="Unassembled WGS sequence"/>
</dbReference>